<dbReference type="Proteomes" id="UP000179274">
    <property type="component" value="Unassembled WGS sequence"/>
</dbReference>
<accession>A0A1F6YHR8</accession>
<keyword evidence="2" id="KW-0472">Membrane</keyword>
<keyword evidence="1" id="KW-0175">Coiled coil</keyword>
<evidence type="ECO:0008006" key="5">
    <source>
        <dbReference type="Google" id="ProtNLM"/>
    </source>
</evidence>
<proteinExistence type="predicted"/>
<organism evidence="3 4">
    <name type="scientific">Candidatus Nomurabacteria bacterium RIFOXYA1_FULL_35_17</name>
    <dbReference type="NCBI Taxonomy" id="1801798"/>
    <lineage>
        <taxon>Bacteria</taxon>
        <taxon>Candidatus Nomuraibacteriota</taxon>
    </lineage>
</organism>
<evidence type="ECO:0000256" key="1">
    <source>
        <dbReference type="SAM" id="Coils"/>
    </source>
</evidence>
<reference evidence="3 4" key="1">
    <citation type="journal article" date="2016" name="Nat. Commun.">
        <title>Thousands of microbial genomes shed light on interconnected biogeochemical processes in an aquifer system.</title>
        <authorList>
            <person name="Anantharaman K."/>
            <person name="Brown C.T."/>
            <person name="Hug L.A."/>
            <person name="Sharon I."/>
            <person name="Castelle C.J."/>
            <person name="Probst A.J."/>
            <person name="Thomas B.C."/>
            <person name="Singh A."/>
            <person name="Wilkins M.J."/>
            <person name="Karaoz U."/>
            <person name="Brodie E.L."/>
            <person name="Williams K.H."/>
            <person name="Hubbard S.S."/>
            <person name="Banfield J.F."/>
        </authorList>
    </citation>
    <scope>NUCLEOTIDE SEQUENCE [LARGE SCALE GENOMIC DNA]</scope>
</reference>
<dbReference type="AlphaFoldDB" id="A0A1F6YHR8"/>
<keyword evidence="2" id="KW-0812">Transmembrane</keyword>
<evidence type="ECO:0000313" key="4">
    <source>
        <dbReference type="Proteomes" id="UP000179274"/>
    </source>
</evidence>
<comment type="caution">
    <text evidence="3">The sequence shown here is derived from an EMBL/GenBank/DDBJ whole genome shotgun (WGS) entry which is preliminary data.</text>
</comment>
<dbReference type="SUPFAM" id="SSF49464">
    <property type="entry name" value="Carboxypeptidase regulatory domain-like"/>
    <property type="match status" value="1"/>
</dbReference>
<evidence type="ECO:0000313" key="3">
    <source>
        <dbReference type="EMBL" id="OGJ05894.1"/>
    </source>
</evidence>
<protein>
    <recommendedName>
        <fullName evidence="5">Carboxypeptidase regulatory-like domain-containing protein</fullName>
    </recommendedName>
</protein>
<evidence type="ECO:0000256" key="2">
    <source>
        <dbReference type="SAM" id="Phobius"/>
    </source>
</evidence>
<dbReference type="InterPro" id="IPR008969">
    <property type="entry name" value="CarboxyPept-like_regulatory"/>
</dbReference>
<keyword evidence="2" id="KW-1133">Transmembrane helix</keyword>
<dbReference type="EMBL" id="MFVW01000029">
    <property type="protein sequence ID" value="OGJ05894.1"/>
    <property type="molecule type" value="Genomic_DNA"/>
</dbReference>
<feature type="transmembrane region" description="Helical" evidence="2">
    <location>
        <begin position="502"/>
        <end position="523"/>
    </location>
</feature>
<name>A0A1F6YHR8_9BACT</name>
<feature type="coiled-coil region" evidence="1">
    <location>
        <begin position="81"/>
        <end position="119"/>
    </location>
</feature>
<dbReference type="Gene3D" id="2.60.40.1120">
    <property type="entry name" value="Carboxypeptidase-like, regulatory domain"/>
    <property type="match status" value="1"/>
</dbReference>
<gene>
    <name evidence="3" type="ORF">A2192_01465</name>
</gene>
<sequence>MASADDCSGGGTTSITCSISGSSALSLSVNISCQDILENENTADNNTNLSYTLSSGGGGGGTFSWNPFAGQEQGSEAENILDNLDEAVDQIAQQITNQINNATEQISNLAEKAADFYKNTIINNFQEPEQVSFPPIEETVTPETPAALQNQWNLIQQKRFNEISILPLPDEIKQLALDFPSFQETLEKVGFTKPEDVEKIRVAKLSFPGLAETLGRVSAGINPSNFSIKDKIKMPTNFIFARVTEDKIDFKTKVSLASDNDVTKSITTLQNKPLYLIVKPDKPAKKVTGYIVFKSVSSESALKEFAAGLSPALSASLIDAFTLPQQPGQEIKATKELVLNKFEYQDSDKDGIYTATITSPAVAGKYEIKTIIDYISQDYSSAELNMIMVVDPEGYVYRKISDNDEARIKGAEVTIYWLNPETKQFEIWPAKDFQQENPQTTDNTGKYSFLVPEGFYYIEVKAEGYIPYKGDIFEVQEGSGVHTNIELKIANWWQRTFTIERVLLGLITILLLALLIVLSVIILKRKTQII</sequence>